<dbReference type="AlphaFoldDB" id="A0A5C4QYJ2"/>
<gene>
    <name evidence="2" type="ORF">FHG89_04085</name>
</gene>
<feature type="compositionally biased region" description="Polar residues" evidence="1">
    <location>
        <begin position="78"/>
        <end position="91"/>
    </location>
</feature>
<protein>
    <submittedName>
        <fullName evidence="2">Uncharacterized protein</fullName>
    </submittedName>
</protein>
<feature type="compositionally biased region" description="Basic residues" evidence="1">
    <location>
        <begin position="1"/>
        <end position="23"/>
    </location>
</feature>
<evidence type="ECO:0000256" key="1">
    <source>
        <dbReference type="SAM" id="MobiDB-lite"/>
    </source>
</evidence>
<feature type="region of interest" description="Disordered" evidence="1">
    <location>
        <begin position="1"/>
        <end position="102"/>
    </location>
</feature>
<accession>A0A5C4QYJ2</accession>
<keyword evidence="3" id="KW-1185">Reference proteome</keyword>
<name>A0A5C4QYJ2_9ACTN</name>
<evidence type="ECO:0000313" key="2">
    <source>
        <dbReference type="EMBL" id="TNH31072.1"/>
    </source>
</evidence>
<dbReference type="EMBL" id="VDFY01000087">
    <property type="protein sequence ID" value="TNH31072.1"/>
    <property type="molecule type" value="Genomic_DNA"/>
</dbReference>
<evidence type="ECO:0000313" key="3">
    <source>
        <dbReference type="Proteomes" id="UP000306145"/>
    </source>
</evidence>
<comment type="caution">
    <text evidence="2">The sequence shown here is derived from an EMBL/GenBank/DDBJ whole genome shotgun (WGS) entry which is preliminary data.</text>
</comment>
<feature type="compositionally biased region" description="Low complexity" evidence="1">
    <location>
        <begin position="24"/>
        <end position="36"/>
    </location>
</feature>
<reference evidence="2 3" key="1">
    <citation type="submission" date="2019-06" db="EMBL/GenBank/DDBJ databases">
        <title>Micromonospora ordensis sp. nov., isolated from deep marine sediment.</title>
        <authorList>
            <person name="Veyisoglu A."/>
            <person name="Carro L."/>
            <person name="Klenk H.-P."/>
            <person name="Sahin N."/>
        </authorList>
    </citation>
    <scope>NUCLEOTIDE SEQUENCE [LARGE SCALE GENOMIC DNA]</scope>
    <source>
        <strain evidence="2 3">S2509</strain>
    </source>
</reference>
<dbReference type="Proteomes" id="UP000306145">
    <property type="component" value="Unassembled WGS sequence"/>
</dbReference>
<organism evidence="2 3">
    <name type="scientific">Micromonospora orduensis</name>
    <dbReference type="NCBI Taxonomy" id="1420891"/>
    <lineage>
        <taxon>Bacteria</taxon>
        <taxon>Bacillati</taxon>
        <taxon>Actinomycetota</taxon>
        <taxon>Actinomycetes</taxon>
        <taxon>Micromonosporales</taxon>
        <taxon>Micromonosporaceae</taxon>
        <taxon>Micromonospora</taxon>
    </lineage>
</organism>
<proteinExistence type="predicted"/>
<sequence length="115" mass="12926">MRRAAATRRHRRRAARGRRRAARSRSPAPRCHTAPAAPAPPPGSGGWPEVLAGLRTLVETGEPMAAQHQPWDRRRDTSPSTHPRQPDPQETSTEHRRRSARPCLWAALPRLRVDT</sequence>
<dbReference type="OrthoDB" id="9800600at2"/>